<dbReference type="Proteomes" id="UP000244335">
    <property type="component" value="Unassembled WGS sequence"/>
</dbReference>
<proteinExistence type="predicted"/>
<protein>
    <submittedName>
        <fullName evidence="1">Uncharacterized protein</fullName>
    </submittedName>
</protein>
<comment type="caution">
    <text evidence="1">The sequence shown here is derived from an EMBL/GenBank/DDBJ whole genome shotgun (WGS) entry which is preliminary data.</text>
</comment>
<evidence type="ECO:0000313" key="2">
    <source>
        <dbReference type="Proteomes" id="UP000244335"/>
    </source>
</evidence>
<accession>A0AA92HAJ5</accession>
<dbReference type="EMBL" id="QDFR01000001">
    <property type="protein sequence ID" value="PVE56303.1"/>
    <property type="molecule type" value="Genomic_DNA"/>
</dbReference>
<sequence>MAKATKSSTIEATADEDGRIEYRVTETAPSRVACQRVQAGDTIRLTEDQARAELIALHIEPVSNAASEGGSNDI</sequence>
<reference evidence="1 2" key="1">
    <citation type="submission" date="2018-04" db="EMBL/GenBank/DDBJ databases">
        <authorList>
            <person name="Hagen T."/>
        </authorList>
    </citation>
    <scope>NUCLEOTIDE SEQUENCE [LARGE SCALE GENOMIC DNA]</scope>
    <source>
        <strain evidence="1 2">TPD7009</strain>
    </source>
</reference>
<name>A0AA92HAJ5_RHIRH</name>
<organism evidence="1 2">
    <name type="scientific">Rhizobium rhizogenes</name>
    <name type="common">Agrobacterium rhizogenes</name>
    <dbReference type="NCBI Taxonomy" id="359"/>
    <lineage>
        <taxon>Bacteria</taxon>
        <taxon>Pseudomonadati</taxon>
        <taxon>Pseudomonadota</taxon>
        <taxon>Alphaproteobacteria</taxon>
        <taxon>Hyphomicrobiales</taxon>
        <taxon>Rhizobiaceae</taxon>
        <taxon>Rhizobium/Agrobacterium group</taxon>
        <taxon>Rhizobium</taxon>
    </lineage>
</organism>
<dbReference type="RefSeq" id="WP_116493670.1">
    <property type="nucleotide sequence ID" value="NZ_QDFR01000001.1"/>
</dbReference>
<evidence type="ECO:0000313" key="1">
    <source>
        <dbReference type="EMBL" id="PVE56303.1"/>
    </source>
</evidence>
<dbReference type="AlphaFoldDB" id="A0AA92HAJ5"/>
<gene>
    <name evidence="1" type="ORF">DC430_00365</name>
</gene>